<dbReference type="EC" id="3.4.-.-" evidence="1"/>
<reference evidence="2" key="1">
    <citation type="journal article" date="2019" name="Int. J. Syst. Evol. Microbiol.">
        <title>The Global Catalogue of Microorganisms (GCM) 10K type strain sequencing project: providing services to taxonomists for standard genome sequencing and annotation.</title>
        <authorList>
            <consortium name="The Broad Institute Genomics Platform"/>
            <consortium name="The Broad Institute Genome Sequencing Center for Infectious Disease"/>
            <person name="Wu L."/>
            <person name="Ma J."/>
        </authorList>
    </citation>
    <scope>NUCLEOTIDE SEQUENCE [LARGE SCALE GENOMIC DNA]</scope>
    <source>
        <strain evidence="2">CCUG 54356</strain>
    </source>
</reference>
<keyword evidence="1" id="KW-0378">Hydrolase</keyword>
<protein>
    <submittedName>
        <fullName evidence="1">TraB/GumN family protein</fullName>
        <ecNumber evidence="1">3.4.-.-</ecNumber>
    </submittedName>
</protein>
<proteinExistence type="predicted"/>
<accession>A0ABW3U716</accession>
<evidence type="ECO:0000313" key="2">
    <source>
        <dbReference type="Proteomes" id="UP001597264"/>
    </source>
</evidence>
<dbReference type="Proteomes" id="UP001597264">
    <property type="component" value="Unassembled WGS sequence"/>
</dbReference>
<dbReference type="Pfam" id="PF01963">
    <property type="entry name" value="TraB_PrgY_gumN"/>
    <property type="match status" value="1"/>
</dbReference>
<evidence type="ECO:0000313" key="1">
    <source>
        <dbReference type="EMBL" id="MFD1216329.1"/>
    </source>
</evidence>
<dbReference type="GO" id="GO:0016787">
    <property type="term" value="F:hydrolase activity"/>
    <property type="evidence" value="ECO:0007669"/>
    <property type="project" value="UniProtKB-KW"/>
</dbReference>
<name>A0ABW3U716_9GAMM</name>
<dbReference type="EMBL" id="JBHTLR010000007">
    <property type="protein sequence ID" value="MFD1216329.1"/>
    <property type="molecule type" value="Genomic_DNA"/>
</dbReference>
<gene>
    <name evidence="1" type="ORF">ACFQ2X_06940</name>
</gene>
<organism evidence="1 2">
    <name type="scientific">Microbulbifer celer</name>
    <dbReference type="NCBI Taxonomy" id="435905"/>
    <lineage>
        <taxon>Bacteria</taxon>
        <taxon>Pseudomonadati</taxon>
        <taxon>Pseudomonadota</taxon>
        <taxon>Gammaproteobacteria</taxon>
        <taxon>Cellvibrionales</taxon>
        <taxon>Microbulbiferaceae</taxon>
        <taxon>Microbulbifer</taxon>
    </lineage>
</organism>
<comment type="caution">
    <text evidence="1">The sequence shown here is derived from an EMBL/GenBank/DDBJ whole genome shotgun (WGS) entry which is preliminary data.</text>
</comment>
<dbReference type="PANTHER" id="PTHR40590">
    <property type="entry name" value="CYTOPLASMIC PROTEIN-RELATED"/>
    <property type="match status" value="1"/>
</dbReference>
<dbReference type="PANTHER" id="PTHR40590:SF1">
    <property type="entry name" value="CYTOPLASMIC PROTEIN"/>
    <property type="match status" value="1"/>
</dbReference>
<dbReference type="RefSeq" id="WP_230438431.1">
    <property type="nucleotide sequence ID" value="NZ_CP087715.1"/>
</dbReference>
<dbReference type="InterPro" id="IPR002816">
    <property type="entry name" value="TraB/PrgY/GumN_fam"/>
</dbReference>
<keyword evidence="2" id="KW-1185">Reference proteome</keyword>
<dbReference type="CDD" id="cd14789">
    <property type="entry name" value="Tiki"/>
    <property type="match status" value="1"/>
</dbReference>
<sequence>MKYSTFLTARHWLHLPHLLALVLSLVAVQTVSATEYRGLIYEAEKDGQTVFLLGSVHLADDSFYPMPKTIEAAYRSSGALVVEADILASAKDPELQQQIMAASTYPPGETLRDHIPEKTFSALESWLQQRQIPIAVFLRMRPAIASITLSMVEMQRIGLNPNLGIDRYFLQQAHSSGKQILQLESVVQQLQMLNNLEHPERLLEQTLEQLSELENFVPRMTDAWKSGNAEQLYQLVISEGLQEHPEFSGLYDKLFFQRNREMAQKILQLSQSHSSLFVVVGAGHLVGTRSIIDLLQKEGFRIKQL</sequence>
<dbReference type="InterPro" id="IPR047111">
    <property type="entry name" value="YbaP-like"/>
</dbReference>